<dbReference type="SMART" id="SM00078">
    <property type="entry name" value="IlGF"/>
    <property type="match status" value="1"/>
</dbReference>
<proteinExistence type="predicted"/>
<organism evidence="4 5">
    <name type="scientific">Meloidogyne enterolobii</name>
    <name type="common">Root-knot nematode worm</name>
    <name type="synonym">Meloidogyne mayaguensis</name>
    <dbReference type="NCBI Taxonomy" id="390850"/>
    <lineage>
        <taxon>Eukaryota</taxon>
        <taxon>Metazoa</taxon>
        <taxon>Ecdysozoa</taxon>
        <taxon>Nematoda</taxon>
        <taxon>Chromadorea</taxon>
        <taxon>Rhabditida</taxon>
        <taxon>Tylenchina</taxon>
        <taxon>Tylenchomorpha</taxon>
        <taxon>Tylenchoidea</taxon>
        <taxon>Meloidogynidae</taxon>
        <taxon>Meloidogyninae</taxon>
        <taxon>Meloidogyne</taxon>
    </lineage>
</organism>
<dbReference type="Pfam" id="PF00049">
    <property type="entry name" value="Insulin"/>
    <property type="match status" value="1"/>
</dbReference>
<dbReference type="AlphaFoldDB" id="A0A6V7XX01"/>
<evidence type="ECO:0000256" key="2">
    <source>
        <dbReference type="SAM" id="Phobius"/>
    </source>
</evidence>
<dbReference type="GO" id="GO:0005576">
    <property type="term" value="C:extracellular region"/>
    <property type="evidence" value="ECO:0007669"/>
    <property type="project" value="InterPro"/>
</dbReference>
<dbReference type="Gene3D" id="1.10.100.10">
    <property type="entry name" value="Insulin-like"/>
    <property type="match status" value="1"/>
</dbReference>
<protein>
    <recommendedName>
        <fullName evidence="3">Insulin-like domain-containing protein</fullName>
    </recommendedName>
</protein>
<feature type="domain" description="Insulin-like" evidence="3">
    <location>
        <begin position="126"/>
        <end position="208"/>
    </location>
</feature>
<keyword evidence="2" id="KW-0812">Transmembrane</keyword>
<gene>
    <name evidence="4" type="ORF">MENT_LOCUS57546</name>
</gene>
<dbReference type="OrthoDB" id="10019596at2759"/>
<comment type="caution">
    <text evidence="4">The sequence shown here is derived from an EMBL/GenBank/DDBJ whole genome shotgun (WGS) entry which is preliminary data.</text>
</comment>
<keyword evidence="2" id="KW-0472">Membrane</keyword>
<dbReference type="InterPro" id="IPR016179">
    <property type="entry name" value="Insulin-like"/>
</dbReference>
<dbReference type="GO" id="GO:0005179">
    <property type="term" value="F:hormone activity"/>
    <property type="evidence" value="ECO:0007669"/>
    <property type="project" value="InterPro"/>
</dbReference>
<sequence>MFFSKINFPSFPSFPSIPQYLRSSLFFSSSISSSFNSSTTTTSFNNNLNQKPKSSSFHSPPTPSPSFLSSSPFCLNSFKIPQKNYQRINCFPPTFLFLQIIIAALIIPMMANAETENPFPNDFEEHRICGRLLINALKTVCNHQYLQPTREQLYDNYYKNTGMVFRARRGSSSISEIVGGGTSRKRRGIIWECCTNKCSLNYIRNNYCAPGSVGGDEALPSWQFVEDVRRRRR</sequence>
<keyword evidence="2" id="KW-1133">Transmembrane helix</keyword>
<keyword evidence="1" id="KW-0732">Signal</keyword>
<evidence type="ECO:0000313" key="4">
    <source>
        <dbReference type="EMBL" id="CAD2203844.1"/>
    </source>
</evidence>
<evidence type="ECO:0000259" key="3">
    <source>
        <dbReference type="SMART" id="SM00078"/>
    </source>
</evidence>
<dbReference type="InterPro" id="IPR036438">
    <property type="entry name" value="Insulin-like_sf"/>
</dbReference>
<evidence type="ECO:0000256" key="1">
    <source>
        <dbReference type="ARBA" id="ARBA00022729"/>
    </source>
</evidence>
<name>A0A6V7XX01_MELEN</name>
<feature type="transmembrane region" description="Helical" evidence="2">
    <location>
        <begin position="90"/>
        <end position="111"/>
    </location>
</feature>
<dbReference type="EMBL" id="CAJEWN010002469">
    <property type="protein sequence ID" value="CAD2203844.1"/>
    <property type="molecule type" value="Genomic_DNA"/>
</dbReference>
<dbReference type="SUPFAM" id="SSF56994">
    <property type="entry name" value="Insulin-like"/>
    <property type="match status" value="1"/>
</dbReference>
<reference evidence="4 5" key="1">
    <citation type="submission" date="2020-08" db="EMBL/GenBank/DDBJ databases">
        <authorList>
            <person name="Koutsovoulos G."/>
            <person name="Danchin GJ E."/>
        </authorList>
    </citation>
    <scope>NUCLEOTIDE SEQUENCE [LARGE SCALE GENOMIC DNA]</scope>
</reference>
<accession>A0A6V7XX01</accession>
<dbReference type="Proteomes" id="UP000580250">
    <property type="component" value="Unassembled WGS sequence"/>
</dbReference>
<evidence type="ECO:0000313" key="5">
    <source>
        <dbReference type="Proteomes" id="UP000580250"/>
    </source>
</evidence>